<proteinExistence type="inferred from homology"/>
<dbReference type="OrthoDB" id="129709at2"/>
<dbReference type="PANTHER" id="PTHR43046">
    <property type="entry name" value="GDP-MANNOSE MANNOSYL HYDROLASE"/>
    <property type="match status" value="1"/>
</dbReference>
<dbReference type="Pfam" id="PF00293">
    <property type="entry name" value="NUDIX"/>
    <property type="match status" value="1"/>
</dbReference>
<dbReference type="InterPro" id="IPR020084">
    <property type="entry name" value="NUDIX_hydrolase_CS"/>
</dbReference>
<reference evidence="6" key="1">
    <citation type="journal article" date="2014" name="Int. J. Syst. Evol. Microbiol.">
        <title>Complete genome sequence of Corynebacterium casei LMG S-19264T (=DSM 44701T), isolated from a smear-ripened cheese.</title>
        <authorList>
            <consortium name="US DOE Joint Genome Institute (JGI-PGF)"/>
            <person name="Walter F."/>
            <person name="Albersmeier A."/>
            <person name="Kalinowski J."/>
            <person name="Ruckert C."/>
        </authorList>
    </citation>
    <scope>NUCLEOTIDE SEQUENCE</scope>
    <source>
        <strain evidence="6">CGMCC 1.14988</strain>
    </source>
</reference>
<dbReference type="PROSITE" id="PS51462">
    <property type="entry name" value="NUDIX"/>
    <property type="match status" value="1"/>
</dbReference>
<dbReference type="GO" id="GO:0016787">
    <property type="term" value="F:hydrolase activity"/>
    <property type="evidence" value="ECO:0007669"/>
    <property type="project" value="UniProtKB-KW"/>
</dbReference>
<dbReference type="InterPro" id="IPR015797">
    <property type="entry name" value="NUDIX_hydrolase-like_dom_sf"/>
</dbReference>
<reference evidence="6" key="2">
    <citation type="submission" date="2020-09" db="EMBL/GenBank/DDBJ databases">
        <authorList>
            <person name="Sun Q."/>
            <person name="Zhou Y."/>
        </authorList>
    </citation>
    <scope>NUCLEOTIDE SEQUENCE</scope>
    <source>
        <strain evidence="6">CGMCC 1.14988</strain>
    </source>
</reference>
<dbReference type="EMBL" id="BMHA01000003">
    <property type="protein sequence ID" value="GGI04635.1"/>
    <property type="molecule type" value="Genomic_DNA"/>
</dbReference>
<dbReference type="AlphaFoldDB" id="A0A8J3ET09"/>
<evidence type="ECO:0000256" key="1">
    <source>
        <dbReference type="ARBA" id="ARBA00001946"/>
    </source>
</evidence>
<gene>
    <name evidence="6" type="ORF">GCM10011354_10080</name>
</gene>
<evidence type="ECO:0000256" key="4">
    <source>
        <dbReference type="RuleBase" id="RU003476"/>
    </source>
</evidence>
<dbReference type="InterPro" id="IPR000086">
    <property type="entry name" value="NUDIX_hydrolase_dom"/>
</dbReference>
<evidence type="ECO:0000259" key="5">
    <source>
        <dbReference type="PROSITE" id="PS51462"/>
    </source>
</evidence>
<dbReference type="InterPro" id="IPR020476">
    <property type="entry name" value="Nudix_hydrolase"/>
</dbReference>
<dbReference type="PROSITE" id="PS00893">
    <property type="entry name" value="NUDIX_BOX"/>
    <property type="match status" value="1"/>
</dbReference>
<comment type="caution">
    <text evidence="6">The sequence shown here is derived from an EMBL/GenBank/DDBJ whole genome shotgun (WGS) entry which is preliminary data.</text>
</comment>
<dbReference type="SUPFAM" id="SSF55811">
    <property type="entry name" value="Nudix"/>
    <property type="match status" value="1"/>
</dbReference>
<evidence type="ECO:0000313" key="7">
    <source>
        <dbReference type="Proteomes" id="UP000650511"/>
    </source>
</evidence>
<feature type="domain" description="Nudix hydrolase" evidence="5">
    <location>
        <begin position="47"/>
        <end position="178"/>
    </location>
</feature>
<dbReference type="PANTHER" id="PTHR43046:SF16">
    <property type="entry name" value="ADP-RIBOSE PYROPHOSPHATASE YJHB-RELATED"/>
    <property type="match status" value="1"/>
</dbReference>
<organism evidence="6 7">
    <name type="scientific">Egicoccus halophilus</name>
    <dbReference type="NCBI Taxonomy" id="1670830"/>
    <lineage>
        <taxon>Bacteria</taxon>
        <taxon>Bacillati</taxon>
        <taxon>Actinomycetota</taxon>
        <taxon>Nitriliruptoria</taxon>
        <taxon>Egicoccales</taxon>
        <taxon>Egicoccaceae</taxon>
        <taxon>Egicoccus</taxon>
    </lineage>
</organism>
<comment type="similarity">
    <text evidence="2 4">Belongs to the Nudix hydrolase family.</text>
</comment>
<name>A0A8J3ET09_9ACTN</name>
<evidence type="ECO:0000256" key="2">
    <source>
        <dbReference type="ARBA" id="ARBA00005582"/>
    </source>
</evidence>
<dbReference type="Gene3D" id="3.90.79.10">
    <property type="entry name" value="Nucleoside Triphosphate Pyrophosphohydrolase"/>
    <property type="match status" value="1"/>
</dbReference>
<sequence length="178" mass="19158">MRARLLTELHDHLAVHRARDPREAASLRRTLALLAWLPDPLSEAADSTHVTGSAIVLDADGRVLLHRHKRLGVWLQPGGHVDPGESVADGAVRETREETGLHAVHPPGGPVVAHVDVHEGPRGHVHLDVRYLLRADGRATFAPDTGESPHVGWFDLGSVREVGDASLISAAEAALAHR</sequence>
<dbReference type="RefSeq" id="WP_130649720.1">
    <property type="nucleotide sequence ID" value="NZ_BMHA01000003.1"/>
</dbReference>
<dbReference type="CDD" id="cd03674">
    <property type="entry name" value="NUDIX_Hydrolase"/>
    <property type="match status" value="1"/>
</dbReference>
<evidence type="ECO:0000313" key="6">
    <source>
        <dbReference type="EMBL" id="GGI04635.1"/>
    </source>
</evidence>
<dbReference type="PRINTS" id="PR00502">
    <property type="entry name" value="NUDIXFAMILY"/>
</dbReference>
<comment type="cofactor">
    <cofactor evidence="1">
        <name>Mg(2+)</name>
        <dbReference type="ChEBI" id="CHEBI:18420"/>
    </cofactor>
</comment>
<dbReference type="Proteomes" id="UP000650511">
    <property type="component" value="Unassembled WGS sequence"/>
</dbReference>
<accession>A0A8J3ET09</accession>
<keyword evidence="3 4" id="KW-0378">Hydrolase</keyword>
<evidence type="ECO:0000256" key="3">
    <source>
        <dbReference type="ARBA" id="ARBA00022801"/>
    </source>
</evidence>
<protein>
    <recommendedName>
        <fullName evidence="5">Nudix hydrolase domain-containing protein</fullName>
    </recommendedName>
</protein>
<keyword evidence="7" id="KW-1185">Reference proteome</keyword>